<protein>
    <recommendedName>
        <fullName evidence="2">Restriction endonuclease domain-containing protein</fullName>
    </recommendedName>
</protein>
<name>A0A6J4QUG9_9ACTN</name>
<sequence>MLIDPESEQVHVYRPGKEIERLDGVPSLSGEPELPGFVLGLRRIWEPGL</sequence>
<reference evidence="1" key="1">
    <citation type="submission" date="2020-02" db="EMBL/GenBank/DDBJ databases">
        <authorList>
            <person name="Meier V. D."/>
        </authorList>
    </citation>
    <scope>NUCLEOTIDE SEQUENCE</scope>
    <source>
        <strain evidence="1">AVDCRST_MAG14</strain>
    </source>
</reference>
<dbReference type="Gene3D" id="3.90.1570.10">
    <property type="entry name" value="tt1808, chain A"/>
    <property type="match status" value="1"/>
</dbReference>
<gene>
    <name evidence="1" type="ORF">AVDCRST_MAG14-1108</name>
</gene>
<organism evidence="1">
    <name type="scientific">uncultured Rubrobacteraceae bacterium</name>
    <dbReference type="NCBI Taxonomy" id="349277"/>
    <lineage>
        <taxon>Bacteria</taxon>
        <taxon>Bacillati</taxon>
        <taxon>Actinomycetota</taxon>
        <taxon>Rubrobacteria</taxon>
        <taxon>Rubrobacterales</taxon>
        <taxon>Rubrobacteraceae</taxon>
        <taxon>environmental samples</taxon>
    </lineage>
</organism>
<dbReference type="AlphaFoldDB" id="A0A6J4QUG9"/>
<accession>A0A6J4QUG9</accession>
<dbReference type="InterPro" id="IPR012296">
    <property type="entry name" value="Nuclease_put_TT1808"/>
</dbReference>
<evidence type="ECO:0000313" key="1">
    <source>
        <dbReference type="EMBL" id="CAA9452450.1"/>
    </source>
</evidence>
<proteinExistence type="predicted"/>
<evidence type="ECO:0008006" key="2">
    <source>
        <dbReference type="Google" id="ProtNLM"/>
    </source>
</evidence>
<dbReference type="EMBL" id="CADCVG010000046">
    <property type="protein sequence ID" value="CAA9452450.1"/>
    <property type="molecule type" value="Genomic_DNA"/>
</dbReference>
<dbReference type="InterPro" id="IPR011335">
    <property type="entry name" value="Restrct_endonuc-II-like"/>
</dbReference>
<dbReference type="SUPFAM" id="SSF52980">
    <property type="entry name" value="Restriction endonuclease-like"/>
    <property type="match status" value="1"/>
</dbReference>